<keyword evidence="2 6" id="KW-0812">Transmembrane</keyword>
<evidence type="ECO:0000256" key="6">
    <source>
        <dbReference type="SAM" id="Phobius"/>
    </source>
</evidence>
<dbReference type="PANTHER" id="PTHR33048">
    <property type="entry name" value="PTH11-LIKE INTEGRAL MEMBRANE PROTEIN (AFU_ORTHOLOGUE AFUA_5G11245)"/>
    <property type="match status" value="1"/>
</dbReference>
<evidence type="ECO:0000313" key="9">
    <source>
        <dbReference type="Proteomes" id="UP000664521"/>
    </source>
</evidence>
<evidence type="ECO:0000259" key="7">
    <source>
        <dbReference type="Pfam" id="PF20684"/>
    </source>
</evidence>
<dbReference type="GO" id="GO:0016020">
    <property type="term" value="C:membrane"/>
    <property type="evidence" value="ECO:0007669"/>
    <property type="project" value="UniProtKB-SubCell"/>
</dbReference>
<keyword evidence="9" id="KW-1185">Reference proteome</keyword>
<feature type="domain" description="Rhodopsin" evidence="7">
    <location>
        <begin position="31"/>
        <end position="269"/>
    </location>
</feature>
<dbReference type="PANTHER" id="PTHR33048:SF146">
    <property type="entry name" value="INTEGRAL MEMBRANE PROTEIN"/>
    <property type="match status" value="1"/>
</dbReference>
<feature type="transmembrane region" description="Helical" evidence="6">
    <location>
        <begin position="208"/>
        <end position="228"/>
    </location>
</feature>
<evidence type="ECO:0000256" key="4">
    <source>
        <dbReference type="ARBA" id="ARBA00023136"/>
    </source>
</evidence>
<organism evidence="8 9">
    <name type="scientific">Heterodermia speciosa</name>
    <dbReference type="NCBI Taxonomy" id="116794"/>
    <lineage>
        <taxon>Eukaryota</taxon>
        <taxon>Fungi</taxon>
        <taxon>Dikarya</taxon>
        <taxon>Ascomycota</taxon>
        <taxon>Pezizomycotina</taxon>
        <taxon>Lecanoromycetes</taxon>
        <taxon>OSLEUM clade</taxon>
        <taxon>Lecanoromycetidae</taxon>
        <taxon>Caliciales</taxon>
        <taxon>Physciaceae</taxon>
        <taxon>Heterodermia</taxon>
    </lineage>
</organism>
<dbReference type="InterPro" id="IPR052337">
    <property type="entry name" value="SAT4-like"/>
</dbReference>
<feature type="transmembrane region" description="Helical" evidence="6">
    <location>
        <begin position="12"/>
        <end position="34"/>
    </location>
</feature>
<keyword evidence="3 6" id="KW-1133">Transmembrane helix</keyword>
<evidence type="ECO:0000256" key="3">
    <source>
        <dbReference type="ARBA" id="ARBA00022989"/>
    </source>
</evidence>
<keyword evidence="4 6" id="KW-0472">Membrane</keyword>
<dbReference type="Pfam" id="PF20684">
    <property type="entry name" value="Fung_rhodopsin"/>
    <property type="match status" value="1"/>
</dbReference>
<evidence type="ECO:0000256" key="1">
    <source>
        <dbReference type="ARBA" id="ARBA00004141"/>
    </source>
</evidence>
<comment type="caution">
    <text evidence="8">The sequence shown here is derived from an EMBL/GenBank/DDBJ whole genome shotgun (WGS) entry which is preliminary data.</text>
</comment>
<feature type="transmembrane region" description="Helical" evidence="6">
    <location>
        <begin position="127"/>
        <end position="147"/>
    </location>
</feature>
<dbReference type="OrthoDB" id="5022096at2759"/>
<evidence type="ECO:0000256" key="2">
    <source>
        <dbReference type="ARBA" id="ARBA00022692"/>
    </source>
</evidence>
<gene>
    <name evidence="8" type="ORF">HETSPECPRED_002487</name>
</gene>
<protein>
    <recommendedName>
        <fullName evidence="7">Rhodopsin domain-containing protein</fullName>
    </recommendedName>
</protein>
<accession>A0A8H3EZF4</accession>
<dbReference type="AlphaFoldDB" id="A0A8H3EZF4"/>
<evidence type="ECO:0000313" key="8">
    <source>
        <dbReference type="EMBL" id="CAF9915432.1"/>
    </source>
</evidence>
<feature type="transmembrane region" description="Helical" evidence="6">
    <location>
        <begin position="173"/>
        <end position="196"/>
    </location>
</feature>
<comment type="subcellular location">
    <subcellularLocation>
        <location evidence="1">Membrane</location>
        <topology evidence="1">Multi-pass membrane protein</topology>
    </subcellularLocation>
</comment>
<proteinExistence type="inferred from homology"/>
<comment type="similarity">
    <text evidence="5">Belongs to the SAT4 family.</text>
</comment>
<reference evidence="8" key="1">
    <citation type="submission" date="2021-03" db="EMBL/GenBank/DDBJ databases">
        <authorList>
            <person name="Tagirdzhanova G."/>
        </authorList>
    </citation>
    <scope>NUCLEOTIDE SEQUENCE</scope>
</reference>
<name>A0A8H3EZF4_9LECA</name>
<dbReference type="EMBL" id="CAJPDS010000016">
    <property type="protein sequence ID" value="CAF9915432.1"/>
    <property type="molecule type" value="Genomic_DNA"/>
</dbReference>
<dbReference type="InterPro" id="IPR049326">
    <property type="entry name" value="Rhodopsin_dom_fungi"/>
</dbReference>
<dbReference type="Proteomes" id="UP000664521">
    <property type="component" value="Unassembled WGS sequence"/>
</dbReference>
<evidence type="ECO:0000256" key="5">
    <source>
        <dbReference type="ARBA" id="ARBA00038359"/>
    </source>
</evidence>
<sequence>MEHQGEHQTLAPVFIAVDTICFTLSTAAILARLVTRIHIIPRSFGMDDATILLAQTITAIRKGFVASEITVGLGQHRSILSTERYRNYLEYDYLDKALFFVALAVCKISICLFLLRLSQMNRLRHVLYGLMIFLILTHVPLFLMLLLQCQPLRKAWEDVPGKCLSIEFVKNVIIAQGVFSFTTDFVCAAFPAALLWDVKIKRRDKVGLCILMGVGVITGVIAIIRTAFAPQVKSNDRTWVGVPSTMTRCFEVNIGIIAACTPMMKPFFRYIIARITGKDPHAILRPAAEQRSFHSSWFSRLWPSRSSPDKSQVVQKDIVRLATLDNETGGVSRATDITLNLPLQGTKDSECLEPPLRQETFDFPGGLQTADVKSVNDRV</sequence>
<feature type="transmembrane region" description="Helical" evidence="6">
    <location>
        <begin position="97"/>
        <end position="115"/>
    </location>
</feature>